<accession>E0NB18</accession>
<organism evidence="1 2">
    <name type="scientific">Neisseria meningitidis serogroup B (strain ATCC 13091 / M2091)</name>
    <dbReference type="NCBI Taxonomy" id="862513"/>
    <lineage>
        <taxon>Bacteria</taxon>
        <taxon>Pseudomonadati</taxon>
        <taxon>Pseudomonadota</taxon>
        <taxon>Betaproteobacteria</taxon>
        <taxon>Neisseriales</taxon>
        <taxon>Neisseriaceae</taxon>
        <taxon>Neisseria</taxon>
    </lineage>
</organism>
<dbReference type="HOGENOM" id="CLU_3186252_0_0_4"/>
<comment type="caution">
    <text evidence="1">The sequence shown here is derived from an EMBL/GenBank/DDBJ whole genome shotgun (WGS) entry which is preliminary data.</text>
</comment>
<name>E0NB18_NEIM3</name>
<proteinExistence type="predicted"/>
<reference evidence="1 2" key="1">
    <citation type="submission" date="2010-07" db="EMBL/GenBank/DDBJ databases">
        <authorList>
            <person name="Muzny D."/>
            <person name="Qin X."/>
            <person name="Deng J."/>
            <person name="Jiang H."/>
            <person name="Liu Y."/>
            <person name="Qu J."/>
            <person name="Song X.-Z."/>
            <person name="Zhang L."/>
            <person name="Thornton R."/>
            <person name="Coyle M."/>
            <person name="Francisco L."/>
            <person name="Jackson L."/>
            <person name="Javaid M."/>
            <person name="Korchina V."/>
            <person name="Kovar C."/>
            <person name="Mata R."/>
            <person name="Mathew T."/>
            <person name="Ngo R."/>
            <person name="Nguyen L."/>
            <person name="Nguyen N."/>
            <person name="Okwuonu G."/>
            <person name="Ongeri F."/>
            <person name="Pham C."/>
            <person name="Simmons D."/>
            <person name="Wilczek-Boney K."/>
            <person name="Hale W."/>
            <person name="Jakkamsetti A."/>
            <person name="Pham P."/>
            <person name="Ruth R."/>
            <person name="San Lucas F."/>
            <person name="Warren J."/>
            <person name="Zhang J."/>
            <person name="Zhao Z."/>
            <person name="Zhou C."/>
            <person name="Zhu D."/>
            <person name="Lee S."/>
            <person name="Bess C."/>
            <person name="Blankenburg K."/>
            <person name="Forbes L."/>
            <person name="Fu Q."/>
            <person name="Gubbala S."/>
            <person name="Hirani K."/>
            <person name="Jayaseelan J.C."/>
            <person name="Lara F."/>
            <person name="Munidasa M."/>
            <person name="Palculict T."/>
            <person name="Patil S."/>
            <person name="Pu L.-L."/>
            <person name="Saada N."/>
            <person name="Tang L."/>
            <person name="Weissenberger G."/>
            <person name="Zhu Y."/>
            <person name="Hemphill L."/>
            <person name="Shang Y."/>
            <person name="Youmans B."/>
            <person name="Ayvaz T."/>
            <person name="Ross M."/>
            <person name="Santibanez J."/>
            <person name="Aqrawi P."/>
            <person name="Gross S."/>
            <person name="Joshi V."/>
            <person name="Fowler G."/>
            <person name="Nazareth L."/>
            <person name="Reid J."/>
            <person name="Worley K."/>
            <person name="Petrosino J."/>
            <person name="Highlander S."/>
            <person name="Gibbs R."/>
        </authorList>
    </citation>
    <scope>NUCLEOTIDE SEQUENCE [LARGE SCALE GENOMIC DNA]</scope>
    <source>
        <strain evidence="1 2">ATCC 13091</strain>
    </source>
</reference>
<dbReference type="AlphaFoldDB" id="E0NB18"/>
<dbReference type="EMBL" id="AEEF01000085">
    <property type="protein sequence ID" value="EFM03823.1"/>
    <property type="molecule type" value="Genomic_DNA"/>
</dbReference>
<evidence type="ECO:0000313" key="1">
    <source>
        <dbReference type="EMBL" id="EFM03823.1"/>
    </source>
</evidence>
<sequence>MRGKWWAGCFNIVGRCGGGDFKKQVYGKCKGKAAMPSFQRRRESRL</sequence>
<protein>
    <submittedName>
        <fullName evidence="1">Uncharacterized protein</fullName>
    </submittedName>
</protein>
<evidence type="ECO:0000313" key="2">
    <source>
        <dbReference type="Proteomes" id="UP000005526"/>
    </source>
</evidence>
<gene>
    <name evidence="1" type="ORF">HMPREF0602_1700</name>
</gene>
<dbReference type="Proteomes" id="UP000005526">
    <property type="component" value="Unassembled WGS sequence"/>
</dbReference>